<evidence type="ECO:0000313" key="2">
    <source>
        <dbReference type="EMBL" id="GGG71805.1"/>
    </source>
</evidence>
<reference evidence="2" key="1">
    <citation type="journal article" date="2014" name="Int. J. Syst. Evol. Microbiol.">
        <title>Complete genome sequence of Corynebacterium casei LMG S-19264T (=DSM 44701T), isolated from a smear-ripened cheese.</title>
        <authorList>
            <consortium name="US DOE Joint Genome Institute (JGI-PGF)"/>
            <person name="Walter F."/>
            <person name="Albersmeier A."/>
            <person name="Kalinowski J."/>
            <person name="Ruckert C."/>
        </authorList>
    </citation>
    <scope>NUCLEOTIDE SEQUENCE</scope>
    <source>
        <strain evidence="2">CGMCC 1.12754</strain>
    </source>
</reference>
<feature type="transmembrane region" description="Helical" evidence="1">
    <location>
        <begin position="105"/>
        <end position="125"/>
    </location>
</feature>
<comment type="caution">
    <text evidence="2">The sequence shown here is derived from an EMBL/GenBank/DDBJ whole genome shotgun (WGS) entry which is preliminary data.</text>
</comment>
<name>A0A917H8X9_9BACI</name>
<dbReference type="Pfam" id="PF19728">
    <property type="entry name" value="DUF6220"/>
    <property type="match status" value="1"/>
</dbReference>
<sequence>MRQRKSRLVLGTFALLAVLFFLSILVQVFLAGIAIFVNLGQWYYHTAFVHYVEFIPIVMLILSFFGAIPKSLRWQCAGLYLMIVLQYITIQLSGSVPYLTALHPVIALLLFWRSLVTARTAIGLVKT</sequence>
<accession>A0A917H8X9</accession>
<organism evidence="2 3">
    <name type="scientific">Virgibacillus oceani</name>
    <dbReference type="NCBI Taxonomy" id="1479511"/>
    <lineage>
        <taxon>Bacteria</taxon>
        <taxon>Bacillati</taxon>
        <taxon>Bacillota</taxon>
        <taxon>Bacilli</taxon>
        <taxon>Bacillales</taxon>
        <taxon>Bacillaceae</taxon>
        <taxon>Virgibacillus</taxon>
    </lineage>
</organism>
<reference evidence="2" key="2">
    <citation type="submission" date="2020-09" db="EMBL/GenBank/DDBJ databases">
        <authorList>
            <person name="Sun Q."/>
            <person name="Zhou Y."/>
        </authorList>
    </citation>
    <scope>NUCLEOTIDE SEQUENCE</scope>
    <source>
        <strain evidence="2">CGMCC 1.12754</strain>
    </source>
</reference>
<keyword evidence="1" id="KW-1133">Transmembrane helix</keyword>
<keyword evidence="1" id="KW-0812">Transmembrane</keyword>
<proteinExistence type="predicted"/>
<gene>
    <name evidence="2" type="ORF">GCM10011398_15150</name>
</gene>
<dbReference type="Proteomes" id="UP000622860">
    <property type="component" value="Unassembled WGS sequence"/>
</dbReference>
<dbReference type="EMBL" id="BMFR01000004">
    <property type="protein sequence ID" value="GGG71805.1"/>
    <property type="molecule type" value="Genomic_DNA"/>
</dbReference>
<dbReference type="RefSeq" id="WP_188454773.1">
    <property type="nucleotide sequence ID" value="NZ_BMFR01000004.1"/>
</dbReference>
<protein>
    <submittedName>
        <fullName evidence="2">Uncharacterized protein</fullName>
    </submittedName>
</protein>
<feature type="transmembrane region" description="Helical" evidence="1">
    <location>
        <begin position="79"/>
        <end position="99"/>
    </location>
</feature>
<evidence type="ECO:0000313" key="3">
    <source>
        <dbReference type="Proteomes" id="UP000622860"/>
    </source>
</evidence>
<keyword evidence="3" id="KW-1185">Reference proteome</keyword>
<dbReference type="InterPro" id="IPR046192">
    <property type="entry name" value="DUF6220"/>
</dbReference>
<feature type="transmembrane region" description="Helical" evidence="1">
    <location>
        <begin position="47"/>
        <end position="67"/>
    </location>
</feature>
<evidence type="ECO:0000256" key="1">
    <source>
        <dbReference type="SAM" id="Phobius"/>
    </source>
</evidence>
<keyword evidence="1" id="KW-0472">Membrane</keyword>
<dbReference type="AlphaFoldDB" id="A0A917H8X9"/>